<name>A0A397UBU4_9GLOM</name>
<dbReference type="OrthoDB" id="2429297at2759"/>
<keyword evidence="2" id="KW-1185">Reference proteome</keyword>
<protein>
    <submittedName>
        <fullName evidence="1">Uncharacterized protein</fullName>
    </submittedName>
</protein>
<evidence type="ECO:0000313" key="2">
    <source>
        <dbReference type="Proteomes" id="UP000266673"/>
    </source>
</evidence>
<dbReference type="EMBL" id="QKWP01001799">
    <property type="protein sequence ID" value="RIB06517.1"/>
    <property type="molecule type" value="Genomic_DNA"/>
</dbReference>
<sequence>MLRACGCHNVIPWTPEESQTRIKILQYQLWTKNAQLENDHAMLHQLYLGFLNSSPSYVPNKTHIFWQSFTQALMDNKRTRESKRQVLLIIANDFSYSDLKTNLGVKTLWNKFHEKYPNSMQRTTFITRLKGSRFVYKENLGGLCIICNEIGYEVFENIESLINTQIKNNKLKENVDSKFHESLIEYQNQLIYFMAHHAQMKSEFFGKRRWTLHSVFIYTQNAKTSNLDVQAYNHWSNDTKQDIWFTTSSLNAVIESLNPIPKWITIISDNGPHYHNTDEAKTSIDSHHAQITYAIKRYVKFDHDIDSGEDIERAIKDIARTHVAHLEPNRN</sequence>
<accession>A0A397UBU4</accession>
<proteinExistence type="predicted"/>
<dbReference type="AlphaFoldDB" id="A0A397UBU4"/>
<organism evidence="1 2">
    <name type="scientific">Gigaspora rosea</name>
    <dbReference type="NCBI Taxonomy" id="44941"/>
    <lineage>
        <taxon>Eukaryota</taxon>
        <taxon>Fungi</taxon>
        <taxon>Fungi incertae sedis</taxon>
        <taxon>Mucoromycota</taxon>
        <taxon>Glomeromycotina</taxon>
        <taxon>Glomeromycetes</taxon>
        <taxon>Diversisporales</taxon>
        <taxon>Gigasporaceae</taxon>
        <taxon>Gigaspora</taxon>
    </lineage>
</organism>
<gene>
    <name evidence="1" type="ORF">C2G38_2216835</name>
</gene>
<evidence type="ECO:0000313" key="1">
    <source>
        <dbReference type="EMBL" id="RIB06517.1"/>
    </source>
</evidence>
<dbReference type="Proteomes" id="UP000266673">
    <property type="component" value="Unassembled WGS sequence"/>
</dbReference>
<comment type="caution">
    <text evidence="1">The sequence shown here is derived from an EMBL/GenBank/DDBJ whole genome shotgun (WGS) entry which is preliminary data.</text>
</comment>
<reference evidence="1 2" key="1">
    <citation type="submission" date="2018-06" db="EMBL/GenBank/DDBJ databases">
        <title>Comparative genomics reveals the genomic features of Rhizophagus irregularis, R. cerebriforme, R. diaphanum and Gigaspora rosea, and their symbiotic lifestyle signature.</title>
        <authorList>
            <person name="Morin E."/>
            <person name="San Clemente H."/>
            <person name="Chen E.C.H."/>
            <person name="De La Providencia I."/>
            <person name="Hainaut M."/>
            <person name="Kuo A."/>
            <person name="Kohler A."/>
            <person name="Murat C."/>
            <person name="Tang N."/>
            <person name="Roy S."/>
            <person name="Loubradou J."/>
            <person name="Henrissat B."/>
            <person name="Grigoriev I.V."/>
            <person name="Corradi N."/>
            <person name="Roux C."/>
            <person name="Martin F.M."/>
        </authorList>
    </citation>
    <scope>NUCLEOTIDE SEQUENCE [LARGE SCALE GENOMIC DNA]</scope>
    <source>
        <strain evidence="1 2">DAOM 194757</strain>
    </source>
</reference>